<dbReference type="InterPro" id="IPR001789">
    <property type="entry name" value="Sig_transdc_resp-reg_receiver"/>
</dbReference>
<dbReference type="GO" id="GO:0000156">
    <property type="term" value="F:phosphorelay response regulator activity"/>
    <property type="evidence" value="ECO:0007669"/>
    <property type="project" value="TreeGrafter"/>
</dbReference>
<dbReference type="EMBL" id="FRAR01000028">
    <property type="protein sequence ID" value="SHK89306.1"/>
    <property type="molecule type" value="Genomic_DNA"/>
</dbReference>
<dbReference type="InterPro" id="IPR036388">
    <property type="entry name" value="WH-like_DNA-bd_sf"/>
</dbReference>
<dbReference type="GO" id="GO:0000987">
    <property type="term" value="F:cis-regulatory region sequence-specific DNA binding"/>
    <property type="evidence" value="ECO:0007669"/>
    <property type="project" value="UniProtKB-ARBA"/>
</dbReference>
<evidence type="ECO:0000256" key="11">
    <source>
        <dbReference type="ARBA" id="ARBA00074083"/>
    </source>
</evidence>
<reference evidence="17" key="1">
    <citation type="submission" date="2016-11" db="EMBL/GenBank/DDBJ databases">
        <authorList>
            <person name="Varghese N."/>
            <person name="Submissions S."/>
        </authorList>
    </citation>
    <scope>NUCLEOTIDE SEQUENCE [LARGE SCALE GENOMIC DNA]</scope>
    <source>
        <strain evidence="17">DSM 10349</strain>
    </source>
</reference>
<evidence type="ECO:0000256" key="2">
    <source>
        <dbReference type="ARBA" id="ARBA00018672"/>
    </source>
</evidence>
<feature type="modified residue" description="4-aspartylphosphate" evidence="12">
    <location>
        <position position="56"/>
    </location>
</feature>
<keyword evidence="17" id="KW-1185">Reference proteome</keyword>
<evidence type="ECO:0000256" key="12">
    <source>
        <dbReference type="PROSITE-ProRule" id="PRU00169"/>
    </source>
</evidence>
<dbReference type="InterPro" id="IPR039420">
    <property type="entry name" value="WalR-like"/>
</dbReference>
<comment type="function">
    <text evidence="9">May play the central regulatory role in sporulation. It may be an element of the effector pathway responsible for the activation of sporulation genes in response to nutritional stress. Spo0A may act in concert with spo0H (a sigma factor) to control the expression of some genes that are critical to the sporulation process.</text>
</comment>
<dbReference type="Pfam" id="PF00486">
    <property type="entry name" value="Trans_reg_C"/>
    <property type="match status" value="1"/>
</dbReference>
<keyword evidence="3" id="KW-0963">Cytoplasm</keyword>
<dbReference type="InterPro" id="IPR016032">
    <property type="entry name" value="Sig_transdc_resp-reg_C-effctor"/>
</dbReference>
<dbReference type="GO" id="GO:0005829">
    <property type="term" value="C:cytosol"/>
    <property type="evidence" value="ECO:0007669"/>
    <property type="project" value="TreeGrafter"/>
</dbReference>
<evidence type="ECO:0000256" key="5">
    <source>
        <dbReference type="ARBA" id="ARBA00023012"/>
    </source>
</evidence>
<evidence type="ECO:0000256" key="7">
    <source>
        <dbReference type="ARBA" id="ARBA00023125"/>
    </source>
</evidence>
<dbReference type="SMART" id="SM00862">
    <property type="entry name" value="Trans_reg_C"/>
    <property type="match status" value="1"/>
</dbReference>
<protein>
    <recommendedName>
        <fullName evidence="2">Stage 0 sporulation protein A homolog</fullName>
    </recommendedName>
    <alternativeName>
        <fullName evidence="11">Transcriptional regulatory protein KdpE</fullName>
    </alternativeName>
</protein>
<dbReference type="AlphaFoldDB" id="A0A1M6W726"/>
<dbReference type="GO" id="GO:0042802">
    <property type="term" value="F:identical protein binding"/>
    <property type="evidence" value="ECO:0007669"/>
    <property type="project" value="UniProtKB-ARBA"/>
</dbReference>
<name>A0A1M6W726_9FIRM</name>
<comment type="subcellular location">
    <subcellularLocation>
        <location evidence="1">Cytoplasm</location>
    </subcellularLocation>
</comment>
<accession>A0A1M6W726</accession>
<evidence type="ECO:0000256" key="8">
    <source>
        <dbReference type="ARBA" id="ARBA00023163"/>
    </source>
</evidence>
<feature type="DNA-binding region" description="OmpR/PhoB-type" evidence="13">
    <location>
        <begin position="129"/>
        <end position="227"/>
    </location>
</feature>
<gene>
    <name evidence="16" type="ORF">SAMN02745123_03506</name>
</gene>
<keyword evidence="6" id="KW-0805">Transcription regulation</keyword>
<evidence type="ECO:0000256" key="3">
    <source>
        <dbReference type="ARBA" id="ARBA00022490"/>
    </source>
</evidence>
<dbReference type="Pfam" id="PF00072">
    <property type="entry name" value="Response_reg"/>
    <property type="match status" value="1"/>
</dbReference>
<dbReference type="GO" id="GO:0045893">
    <property type="term" value="P:positive regulation of DNA-templated transcription"/>
    <property type="evidence" value="ECO:0007669"/>
    <property type="project" value="UniProtKB-ARBA"/>
</dbReference>
<dbReference type="FunFam" id="1.10.10.10:FF:000210">
    <property type="entry name" value="Winged-helix transcriptional response regulator KdpE"/>
    <property type="match status" value="1"/>
</dbReference>
<evidence type="ECO:0000313" key="17">
    <source>
        <dbReference type="Proteomes" id="UP000183997"/>
    </source>
</evidence>
<evidence type="ECO:0000256" key="6">
    <source>
        <dbReference type="ARBA" id="ARBA00023015"/>
    </source>
</evidence>
<evidence type="ECO:0000259" key="14">
    <source>
        <dbReference type="PROSITE" id="PS50110"/>
    </source>
</evidence>
<dbReference type="PANTHER" id="PTHR48111:SF50">
    <property type="entry name" value="KDP OPERON TRANSCRIPTIONAL REGULATORY PROTEIN KDPE"/>
    <property type="match status" value="1"/>
</dbReference>
<dbReference type="PANTHER" id="PTHR48111">
    <property type="entry name" value="REGULATOR OF RPOS"/>
    <property type="match status" value="1"/>
</dbReference>
<keyword evidence="4 12" id="KW-0597">Phosphoprotein</keyword>
<feature type="domain" description="Response regulatory" evidence="14">
    <location>
        <begin position="7"/>
        <end position="120"/>
    </location>
</feature>
<dbReference type="RefSeq" id="WP_072916956.1">
    <property type="nucleotide sequence ID" value="NZ_FRAR01000028.1"/>
</dbReference>
<dbReference type="CDD" id="cd00383">
    <property type="entry name" value="trans_reg_C"/>
    <property type="match status" value="1"/>
</dbReference>
<dbReference type="Gene3D" id="1.10.10.10">
    <property type="entry name" value="Winged helix-like DNA-binding domain superfamily/Winged helix DNA-binding domain"/>
    <property type="match status" value="1"/>
</dbReference>
<evidence type="ECO:0000256" key="4">
    <source>
        <dbReference type="ARBA" id="ARBA00022553"/>
    </source>
</evidence>
<comment type="function">
    <text evidence="10">Member of the two-component regulatory system KdpD/KdpE involved in the regulation of the kdp operon. Upon phosphorylation by KdpD, functions as a transcription regulator by direct binding to promoter regions of target genes to positively regulate their expression.</text>
</comment>
<evidence type="ECO:0000256" key="13">
    <source>
        <dbReference type="PROSITE-ProRule" id="PRU01091"/>
    </source>
</evidence>
<dbReference type="PROSITE" id="PS51755">
    <property type="entry name" value="OMPR_PHOB"/>
    <property type="match status" value="1"/>
</dbReference>
<dbReference type="FunFam" id="3.40.50.2300:FF:000021">
    <property type="entry name" value="Two-component system response regulator KdpE"/>
    <property type="match status" value="1"/>
</dbReference>
<dbReference type="PROSITE" id="PS50110">
    <property type="entry name" value="RESPONSE_REGULATORY"/>
    <property type="match status" value="1"/>
</dbReference>
<keyword evidence="5" id="KW-0902">Two-component regulatory system</keyword>
<evidence type="ECO:0000313" key="16">
    <source>
        <dbReference type="EMBL" id="SHK89306.1"/>
    </source>
</evidence>
<dbReference type="InterPro" id="IPR011006">
    <property type="entry name" value="CheY-like_superfamily"/>
</dbReference>
<dbReference type="Proteomes" id="UP000183997">
    <property type="component" value="Unassembled WGS sequence"/>
</dbReference>
<dbReference type="Gene3D" id="6.10.250.690">
    <property type="match status" value="1"/>
</dbReference>
<evidence type="ECO:0000256" key="1">
    <source>
        <dbReference type="ARBA" id="ARBA00004496"/>
    </source>
</evidence>
<dbReference type="OrthoDB" id="9790454at2"/>
<evidence type="ECO:0000256" key="9">
    <source>
        <dbReference type="ARBA" id="ARBA00024867"/>
    </source>
</evidence>
<dbReference type="SMART" id="SM00448">
    <property type="entry name" value="REC"/>
    <property type="match status" value="1"/>
</dbReference>
<dbReference type="CDD" id="cd17620">
    <property type="entry name" value="REC_OmpR_KdpE-like"/>
    <property type="match status" value="1"/>
</dbReference>
<keyword evidence="7 13" id="KW-0238">DNA-binding</keyword>
<proteinExistence type="predicted"/>
<sequence>MESKGARILVIDDESQMQKLLRVALTSHGYEVGAAATGQQGLSEVTIFRPDLIILDLGLPDMDGLEVMTRLREWTKTPVIILSAKEQENDKILALDAGADDYLTKPFGMGELLARIRAAMRHSAGGADEPILKFDDLVIDLAHRRVVAKDEEVKLTPTEYDLIKNLAIHAGKVLTHKQLLKTCWGPTYENDTHYLRVFIGQLRRKIEADPSRPRHIITEPGVGYRLL</sequence>
<feature type="domain" description="OmpR/PhoB-type" evidence="15">
    <location>
        <begin position="129"/>
        <end position="227"/>
    </location>
</feature>
<dbReference type="SUPFAM" id="SSF52172">
    <property type="entry name" value="CheY-like"/>
    <property type="match status" value="1"/>
</dbReference>
<dbReference type="SUPFAM" id="SSF46894">
    <property type="entry name" value="C-terminal effector domain of the bipartite response regulators"/>
    <property type="match status" value="1"/>
</dbReference>
<dbReference type="InterPro" id="IPR001867">
    <property type="entry name" value="OmpR/PhoB-type_DNA-bd"/>
</dbReference>
<dbReference type="Gene3D" id="3.40.50.2300">
    <property type="match status" value="1"/>
</dbReference>
<keyword evidence="8" id="KW-0804">Transcription</keyword>
<organism evidence="16 17">
    <name type="scientific">Desulforamulus aeronauticus DSM 10349</name>
    <dbReference type="NCBI Taxonomy" id="1121421"/>
    <lineage>
        <taxon>Bacteria</taxon>
        <taxon>Bacillati</taxon>
        <taxon>Bacillota</taxon>
        <taxon>Clostridia</taxon>
        <taxon>Eubacteriales</taxon>
        <taxon>Peptococcaceae</taxon>
        <taxon>Desulforamulus</taxon>
    </lineage>
</organism>
<evidence type="ECO:0000259" key="15">
    <source>
        <dbReference type="PROSITE" id="PS51755"/>
    </source>
</evidence>
<evidence type="ECO:0000256" key="10">
    <source>
        <dbReference type="ARBA" id="ARBA00057085"/>
    </source>
</evidence>
<dbReference type="STRING" id="1121421.SAMN02745123_03506"/>
<dbReference type="GO" id="GO:0032993">
    <property type="term" value="C:protein-DNA complex"/>
    <property type="evidence" value="ECO:0007669"/>
    <property type="project" value="TreeGrafter"/>
</dbReference>